<evidence type="ECO:0000259" key="11">
    <source>
        <dbReference type="PROSITE" id="PS50989"/>
    </source>
</evidence>
<comment type="catalytic activity">
    <reaction evidence="10">
        <text>N(6)-carboxybiotinyl-L-lysyl-[protein] + acetyl-CoA = N(6)-biotinyl-L-lysyl-[protein] + malonyl-CoA</text>
        <dbReference type="Rhea" id="RHEA:54728"/>
        <dbReference type="Rhea" id="RHEA-COMP:10505"/>
        <dbReference type="Rhea" id="RHEA-COMP:10506"/>
        <dbReference type="ChEBI" id="CHEBI:57288"/>
        <dbReference type="ChEBI" id="CHEBI:57384"/>
        <dbReference type="ChEBI" id="CHEBI:83144"/>
        <dbReference type="ChEBI" id="CHEBI:83145"/>
        <dbReference type="EC" id="2.1.3.15"/>
    </reaction>
</comment>
<evidence type="ECO:0000313" key="12">
    <source>
        <dbReference type="EMBL" id="SVB93994.1"/>
    </source>
</evidence>
<keyword evidence="9" id="KW-0275">Fatty acid biosynthesis</keyword>
<dbReference type="InterPro" id="IPR001095">
    <property type="entry name" value="Acetyl_CoA_COase_a_su"/>
</dbReference>
<keyword evidence="8" id="KW-0443">Lipid metabolism</keyword>
<dbReference type="InterPro" id="IPR011763">
    <property type="entry name" value="COA_CT_C"/>
</dbReference>
<reference evidence="12" key="1">
    <citation type="submission" date="2018-05" db="EMBL/GenBank/DDBJ databases">
        <authorList>
            <person name="Lanie J.A."/>
            <person name="Ng W.-L."/>
            <person name="Kazmierczak K.M."/>
            <person name="Andrzejewski T.M."/>
            <person name="Davidsen T.M."/>
            <person name="Wayne K.J."/>
            <person name="Tettelin H."/>
            <person name="Glass J.I."/>
            <person name="Rusch D."/>
            <person name="Podicherti R."/>
            <person name="Tsui H.-C.T."/>
            <person name="Winkler M.E."/>
        </authorList>
    </citation>
    <scope>NUCLEOTIDE SEQUENCE</scope>
</reference>
<keyword evidence="6" id="KW-0276">Fatty acid metabolism</keyword>
<dbReference type="PANTHER" id="PTHR42853:SF3">
    <property type="entry name" value="ACETYL-COENZYME A CARBOXYLASE CARBOXYL TRANSFERASE SUBUNIT ALPHA, CHLOROPLASTIC"/>
    <property type="match status" value="1"/>
</dbReference>
<evidence type="ECO:0000256" key="9">
    <source>
        <dbReference type="ARBA" id="ARBA00023160"/>
    </source>
</evidence>
<dbReference type="EMBL" id="UINC01064894">
    <property type="protein sequence ID" value="SVB93994.1"/>
    <property type="molecule type" value="Genomic_DNA"/>
</dbReference>
<evidence type="ECO:0000256" key="1">
    <source>
        <dbReference type="ARBA" id="ARBA00004956"/>
    </source>
</evidence>
<comment type="pathway">
    <text evidence="1">Lipid metabolism; malonyl-CoA biosynthesis; malonyl-CoA from acetyl-CoA: step 1/1.</text>
</comment>
<accession>A0A382I2W0</accession>
<dbReference type="PANTHER" id="PTHR42853">
    <property type="entry name" value="ACETYL-COENZYME A CARBOXYLASE CARBOXYL TRANSFERASE SUBUNIT ALPHA"/>
    <property type="match status" value="1"/>
</dbReference>
<keyword evidence="5" id="KW-0547">Nucleotide-binding</keyword>
<dbReference type="PRINTS" id="PR01069">
    <property type="entry name" value="ACCCTRFRASEA"/>
</dbReference>
<name>A0A382I2W0_9ZZZZ</name>
<evidence type="ECO:0000256" key="10">
    <source>
        <dbReference type="ARBA" id="ARBA00049152"/>
    </source>
</evidence>
<dbReference type="PROSITE" id="PS50989">
    <property type="entry name" value="COA_CT_CTER"/>
    <property type="match status" value="1"/>
</dbReference>
<dbReference type="GO" id="GO:0006633">
    <property type="term" value="P:fatty acid biosynthetic process"/>
    <property type="evidence" value="ECO:0007669"/>
    <property type="project" value="UniProtKB-KW"/>
</dbReference>
<protein>
    <recommendedName>
        <fullName evidence="2">acetyl-CoA carboxytransferase</fullName>
        <ecNumber evidence="2">2.1.3.15</ecNumber>
    </recommendedName>
</protein>
<evidence type="ECO:0000256" key="2">
    <source>
        <dbReference type="ARBA" id="ARBA00011883"/>
    </source>
</evidence>
<dbReference type="InterPro" id="IPR029045">
    <property type="entry name" value="ClpP/crotonase-like_dom_sf"/>
</dbReference>
<keyword evidence="3" id="KW-0444">Lipid biosynthesis</keyword>
<proteinExistence type="predicted"/>
<keyword evidence="7" id="KW-0067">ATP-binding</keyword>
<sequence>MLNHFYLPFEKDSSFDYSAASIDKLTEYEKYQLSFHPERPKFLDFLSLFEDVNPCLESDAHGSYLIQSFRANLKTQTQTIPVMLLGQQTGPTSNYKEMVELMKNSDEVKRWNHGMPTPKSYERAFNAIKLGNKEDRMILVFVDTPGADPTEESEAGGIAWRIGNTIQALAESTTPTIAVILNRGCSGGAIALTGCDAVLALENSTYLVITPEACSSILFHTRHRANEAAEASQITSKEGLIHGIVDELIPEPKGPAHRFPDDTVQSTYHIISKWVDTLSTFSKNTIFKSRIKRWEKIGHWTKATDEEINSVQNKKNHLPRANSEGFISRHRDCYD</sequence>
<dbReference type="EC" id="2.1.3.15" evidence="2"/>
<organism evidence="12">
    <name type="scientific">marine metagenome</name>
    <dbReference type="NCBI Taxonomy" id="408172"/>
    <lineage>
        <taxon>unclassified sequences</taxon>
        <taxon>metagenomes</taxon>
        <taxon>ecological metagenomes</taxon>
    </lineage>
</organism>
<dbReference type="SUPFAM" id="SSF52096">
    <property type="entry name" value="ClpP/crotonase"/>
    <property type="match status" value="1"/>
</dbReference>
<gene>
    <name evidence="12" type="ORF">METZ01_LOCUS246848</name>
</gene>
<dbReference type="Pfam" id="PF03255">
    <property type="entry name" value="ACCA"/>
    <property type="match status" value="1"/>
</dbReference>
<dbReference type="UniPathway" id="UPA00655">
    <property type="reaction ID" value="UER00711"/>
</dbReference>
<evidence type="ECO:0000256" key="4">
    <source>
        <dbReference type="ARBA" id="ARBA00022679"/>
    </source>
</evidence>
<evidence type="ECO:0000256" key="7">
    <source>
        <dbReference type="ARBA" id="ARBA00022840"/>
    </source>
</evidence>
<dbReference type="GO" id="GO:0003989">
    <property type="term" value="F:acetyl-CoA carboxylase activity"/>
    <property type="evidence" value="ECO:0007669"/>
    <property type="project" value="InterPro"/>
</dbReference>
<feature type="non-terminal residue" evidence="12">
    <location>
        <position position="335"/>
    </location>
</feature>
<dbReference type="GO" id="GO:2001295">
    <property type="term" value="P:malonyl-CoA biosynthetic process"/>
    <property type="evidence" value="ECO:0007669"/>
    <property type="project" value="UniProtKB-UniPathway"/>
</dbReference>
<evidence type="ECO:0000256" key="5">
    <source>
        <dbReference type="ARBA" id="ARBA00022741"/>
    </source>
</evidence>
<dbReference type="AlphaFoldDB" id="A0A382I2W0"/>
<dbReference type="Gene3D" id="3.90.226.10">
    <property type="entry name" value="2-enoyl-CoA Hydratase, Chain A, domain 1"/>
    <property type="match status" value="1"/>
</dbReference>
<dbReference type="GO" id="GO:0005524">
    <property type="term" value="F:ATP binding"/>
    <property type="evidence" value="ECO:0007669"/>
    <property type="project" value="UniProtKB-KW"/>
</dbReference>
<dbReference type="GO" id="GO:0009317">
    <property type="term" value="C:acetyl-CoA carboxylase complex"/>
    <property type="evidence" value="ECO:0007669"/>
    <property type="project" value="InterPro"/>
</dbReference>
<keyword evidence="4" id="KW-0808">Transferase</keyword>
<evidence type="ECO:0000256" key="8">
    <source>
        <dbReference type="ARBA" id="ARBA00023098"/>
    </source>
</evidence>
<dbReference type="GO" id="GO:0016743">
    <property type="term" value="F:carboxyl- or carbamoyltransferase activity"/>
    <property type="evidence" value="ECO:0007669"/>
    <property type="project" value="InterPro"/>
</dbReference>
<evidence type="ECO:0000256" key="3">
    <source>
        <dbReference type="ARBA" id="ARBA00022516"/>
    </source>
</evidence>
<evidence type="ECO:0000256" key="6">
    <source>
        <dbReference type="ARBA" id="ARBA00022832"/>
    </source>
</evidence>
<feature type="domain" description="CoA carboxyltransferase C-terminal" evidence="11">
    <location>
        <begin position="14"/>
        <end position="277"/>
    </location>
</feature>